<dbReference type="Proteomes" id="UP001281147">
    <property type="component" value="Unassembled WGS sequence"/>
</dbReference>
<organism evidence="1 2">
    <name type="scientific">Vermiconidia calcicola</name>
    <dbReference type="NCBI Taxonomy" id="1690605"/>
    <lineage>
        <taxon>Eukaryota</taxon>
        <taxon>Fungi</taxon>
        <taxon>Dikarya</taxon>
        <taxon>Ascomycota</taxon>
        <taxon>Pezizomycotina</taxon>
        <taxon>Dothideomycetes</taxon>
        <taxon>Dothideomycetidae</taxon>
        <taxon>Mycosphaerellales</taxon>
        <taxon>Extremaceae</taxon>
        <taxon>Vermiconidia</taxon>
    </lineage>
</organism>
<dbReference type="EMBL" id="JAUTXU010000141">
    <property type="protein sequence ID" value="KAK3704254.1"/>
    <property type="molecule type" value="Genomic_DNA"/>
</dbReference>
<evidence type="ECO:0000313" key="2">
    <source>
        <dbReference type="Proteomes" id="UP001281147"/>
    </source>
</evidence>
<proteinExistence type="predicted"/>
<keyword evidence="2" id="KW-1185">Reference proteome</keyword>
<reference evidence="1" key="1">
    <citation type="submission" date="2023-07" db="EMBL/GenBank/DDBJ databases">
        <title>Black Yeasts Isolated from many extreme environments.</title>
        <authorList>
            <person name="Coleine C."/>
            <person name="Stajich J.E."/>
            <person name="Selbmann L."/>
        </authorList>
    </citation>
    <scope>NUCLEOTIDE SEQUENCE</scope>
    <source>
        <strain evidence="1">CCFEE 5714</strain>
    </source>
</reference>
<name>A0ACC3MUV6_9PEZI</name>
<accession>A0ACC3MUV6</accession>
<comment type="caution">
    <text evidence="1">The sequence shown here is derived from an EMBL/GenBank/DDBJ whole genome shotgun (WGS) entry which is preliminary data.</text>
</comment>
<evidence type="ECO:0000313" key="1">
    <source>
        <dbReference type="EMBL" id="KAK3704254.1"/>
    </source>
</evidence>
<sequence>MYDRSDLQRAASYSYGQYATQPSPKHYPTAHSTSSAFSASANPNEDWTKISDLAERRRIQNRIAQRNYRKKLKKRLEDLERRAGSSSASPEQRHEELALPESTTPSDQSSQAGYKRQRSSSGQIHRDRTPEVLNQQYILPSEDTGMFSQQFTRQMSTSPPPFSYGTVPTAENVSYATYQQPASYCNMPGNGMDMPLYPQYLPLVQQSYQHIVPSMGNTPIKQEYYNDDDMSPFSMSYASMAGVDVSAAQSYQDVAAYVSIKPHHPPFQRSYSYPQWPTNTG</sequence>
<protein>
    <submittedName>
        <fullName evidence="1">Uncharacterized protein</fullName>
    </submittedName>
</protein>
<gene>
    <name evidence="1" type="ORF">LTR37_013928</name>
</gene>